<proteinExistence type="predicted"/>
<sequence length="154" mass="17875">MIGYLISKNVKNRDFSLGFPLIEAMTDRVLQEDQSTYILYQIANVLRATCRFTNEQVDEATAKSMIPIFKILLKNHHKMVIKRTLAAVDYLAQTNGTYSSLLLKNDMVEPVATCLQSKNPDVVTYALRILYSFSLIDDKIREKFHESWDHFFQF</sequence>
<evidence type="ECO:0000313" key="1">
    <source>
        <dbReference type="Proteomes" id="UP000887576"/>
    </source>
</evidence>
<reference evidence="2" key="1">
    <citation type="submission" date="2022-11" db="UniProtKB">
        <authorList>
            <consortium name="WormBaseParasite"/>
        </authorList>
    </citation>
    <scope>IDENTIFICATION</scope>
</reference>
<protein>
    <submittedName>
        <fullName evidence="2">Uncharacterized protein</fullName>
    </submittedName>
</protein>
<organism evidence="1 2">
    <name type="scientific">Panagrolaimus sp. JU765</name>
    <dbReference type="NCBI Taxonomy" id="591449"/>
    <lineage>
        <taxon>Eukaryota</taxon>
        <taxon>Metazoa</taxon>
        <taxon>Ecdysozoa</taxon>
        <taxon>Nematoda</taxon>
        <taxon>Chromadorea</taxon>
        <taxon>Rhabditida</taxon>
        <taxon>Tylenchina</taxon>
        <taxon>Panagrolaimomorpha</taxon>
        <taxon>Panagrolaimoidea</taxon>
        <taxon>Panagrolaimidae</taxon>
        <taxon>Panagrolaimus</taxon>
    </lineage>
</organism>
<dbReference type="WBParaSite" id="JU765_v2.g5916.t1">
    <property type="protein sequence ID" value="JU765_v2.g5916.t1"/>
    <property type="gene ID" value="JU765_v2.g5916"/>
</dbReference>
<evidence type="ECO:0000313" key="2">
    <source>
        <dbReference type="WBParaSite" id="JU765_v2.g5916.t1"/>
    </source>
</evidence>
<dbReference type="Proteomes" id="UP000887576">
    <property type="component" value="Unplaced"/>
</dbReference>
<accession>A0AC34RE89</accession>
<name>A0AC34RE89_9BILA</name>